<evidence type="ECO:0008006" key="4">
    <source>
        <dbReference type="Google" id="ProtNLM"/>
    </source>
</evidence>
<reference evidence="2 3" key="1">
    <citation type="submission" date="2019-04" db="EMBL/GenBank/DDBJ databases">
        <title>Comparative genomics and transcriptomics to analyze fruiting body development in filamentous ascomycetes.</title>
        <authorList>
            <consortium name="DOE Joint Genome Institute"/>
            <person name="Lutkenhaus R."/>
            <person name="Traeger S."/>
            <person name="Breuer J."/>
            <person name="Kuo A."/>
            <person name="Lipzen A."/>
            <person name="Pangilinan J."/>
            <person name="Dilworth D."/>
            <person name="Sandor L."/>
            <person name="Poggeler S."/>
            <person name="Barry K."/>
            <person name="Grigoriev I.V."/>
            <person name="Nowrousian M."/>
        </authorList>
    </citation>
    <scope>NUCLEOTIDE SEQUENCE [LARGE SCALE GENOMIC DNA]</scope>
    <source>
        <strain evidence="2 3">CBS 389.68</strain>
    </source>
</reference>
<dbReference type="EMBL" id="ML220112">
    <property type="protein sequence ID" value="TGZ84528.1"/>
    <property type="molecule type" value="Genomic_DNA"/>
</dbReference>
<evidence type="ECO:0000313" key="3">
    <source>
        <dbReference type="Proteomes" id="UP000298138"/>
    </source>
</evidence>
<evidence type="ECO:0000313" key="2">
    <source>
        <dbReference type="EMBL" id="TGZ84528.1"/>
    </source>
</evidence>
<dbReference type="Proteomes" id="UP000298138">
    <property type="component" value="Unassembled WGS sequence"/>
</dbReference>
<organism evidence="2 3">
    <name type="scientific">Ascodesmis nigricans</name>
    <dbReference type="NCBI Taxonomy" id="341454"/>
    <lineage>
        <taxon>Eukaryota</taxon>
        <taxon>Fungi</taxon>
        <taxon>Dikarya</taxon>
        <taxon>Ascomycota</taxon>
        <taxon>Pezizomycotina</taxon>
        <taxon>Pezizomycetes</taxon>
        <taxon>Pezizales</taxon>
        <taxon>Ascodesmidaceae</taxon>
        <taxon>Ascodesmis</taxon>
    </lineage>
</organism>
<feature type="signal peptide" evidence="1">
    <location>
        <begin position="1"/>
        <end position="24"/>
    </location>
</feature>
<protein>
    <recommendedName>
        <fullName evidence="4">Ecp2 effector protein domain-containing protein</fullName>
    </recommendedName>
</protein>
<name>A0A4S2N5H3_9PEZI</name>
<dbReference type="AlphaFoldDB" id="A0A4S2N5H3"/>
<feature type="chain" id="PRO_5020309228" description="Ecp2 effector protein domain-containing protein" evidence="1">
    <location>
        <begin position="25"/>
        <end position="221"/>
    </location>
</feature>
<sequence length="221" mass="24270">MQYRGLSLFVAAMAVMLAVGGVEAAPWDVLGSIKDKFSDMKGETQAFLNQDHKTMIPEGKSGIEFCPISEDTKNPKWESRQCGPKENPFSQYIIGEKYRHSGDSVFDGNGLNCVDRKDKEGRPFSSGASVNIRGSMCCIIYKTHGCTLGGKPKNEAVRGIHGKDDAGDVKVFDLKDAWVNAAASMLCWNTPTEKTKMCESWATNKEGGDRPSAEWVANYLK</sequence>
<dbReference type="InParanoid" id="A0A4S2N5H3"/>
<keyword evidence="1" id="KW-0732">Signal</keyword>
<proteinExistence type="predicted"/>
<evidence type="ECO:0000256" key="1">
    <source>
        <dbReference type="SAM" id="SignalP"/>
    </source>
</evidence>
<gene>
    <name evidence="2" type="ORF">EX30DRAFT_1941</name>
</gene>
<accession>A0A4S2N5H3</accession>
<keyword evidence="3" id="KW-1185">Reference proteome</keyword>